<feature type="compositionally biased region" description="Pro residues" evidence="1">
    <location>
        <begin position="40"/>
        <end position="49"/>
    </location>
</feature>
<dbReference type="AlphaFoldDB" id="A0A166M0U0"/>
<dbReference type="Proteomes" id="UP000076532">
    <property type="component" value="Unassembled WGS sequence"/>
</dbReference>
<evidence type="ECO:0000313" key="3">
    <source>
        <dbReference type="Proteomes" id="UP000076532"/>
    </source>
</evidence>
<name>A0A166M0U0_9AGAM</name>
<feature type="region of interest" description="Disordered" evidence="1">
    <location>
        <begin position="24"/>
        <end position="50"/>
    </location>
</feature>
<protein>
    <submittedName>
        <fullName evidence="2">Uncharacterized protein</fullName>
    </submittedName>
</protein>
<accession>A0A166M0U0</accession>
<evidence type="ECO:0000256" key="1">
    <source>
        <dbReference type="SAM" id="MobiDB-lite"/>
    </source>
</evidence>
<sequence>MARPRALEAAIAAPVDAARFSVASGDDPAHQCANTSPAMPALPSPPPRFTGPDAVVDVTETVASSAIEATRPGRPTTSTRSRALVSRILAKRVPAPMRIRTTAPIDVAAIVALGLYPHSTPWIPRASSQHMCVTPAASNLRTGETLHRAQRLPASAPGDPQHELMPLAFTPSPRSVLCARERHPTGARRCSASAFSIFCPSSSRQRCSTRLVSSALRPVKKLFDPMYSGLGVLVASWNMFMITTPSMGQPPSLGQTLPAIAFLFR</sequence>
<gene>
    <name evidence="2" type="ORF">FIBSPDRAFT_889621</name>
</gene>
<organism evidence="2 3">
    <name type="scientific">Athelia psychrophila</name>
    <dbReference type="NCBI Taxonomy" id="1759441"/>
    <lineage>
        <taxon>Eukaryota</taxon>
        <taxon>Fungi</taxon>
        <taxon>Dikarya</taxon>
        <taxon>Basidiomycota</taxon>
        <taxon>Agaricomycotina</taxon>
        <taxon>Agaricomycetes</taxon>
        <taxon>Agaricomycetidae</taxon>
        <taxon>Atheliales</taxon>
        <taxon>Atheliaceae</taxon>
        <taxon>Athelia</taxon>
    </lineage>
</organism>
<evidence type="ECO:0000313" key="2">
    <source>
        <dbReference type="EMBL" id="KZP23521.1"/>
    </source>
</evidence>
<proteinExistence type="predicted"/>
<keyword evidence="3" id="KW-1185">Reference proteome</keyword>
<reference evidence="2 3" key="1">
    <citation type="journal article" date="2016" name="Mol. Biol. Evol.">
        <title>Comparative Genomics of Early-Diverging Mushroom-Forming Fungi Provides Insights into the Origins of Lignocellulose Decay Capabilities.</title>
        <authorList>
            <person name="Nagy L.G."/>
            <person name="Riley R."/>
            <person name="Tritt A."/>
            <person name="Adam C."/>
            <person name="Daum C."/>
            <person name="Floudas D."/>
            <person name="Sun H."/>
            <person name="Yadav J.S."/>
            <person name="Pangilinan J."/>
            <person name="Larsson K.H."/>
            <person name="Matsuura K."/>
            <person name="Barry K."/>
            <person name="Labutti K."/>
            <person name="Kuo R."/>
            <person name="Ohm R.A."/>
            <person name="Bhattacharya S.S."/>
            <person name="Shirouzu T."/>
            <person name="Yoshinaga Y."/>
            <person name="Martin F.M."/>
            <person name="Grigoriev I.V."/>
            <person name="Hibbett D.S."/>
        </authorList>
    </citation>
    <scope>NUCLEOTIDE SEQUENCE [LARGE SCALE GENOMIC DNA]</scope>
    <source>
        <strain evidence="2 3">CBS 109695</strain>
    </source>
</reference>
<dbReference type="EMBL" id="KV417532">
    <property type="protein sequence ID" value="KZP23521.1"/>
    <property type="molecule type" value="Genomic_DNA"/>
</dbReference>